<evidence type="ECO:0000313" key="5">
    <source>
        <dbReference type="Proteomes" id="UP000021315"/>
    </source>
</evidence>
<dbReference type="EC" id="3.1.4.52" evidence="4"/>
<dbReference type="InterPro" id="IPR043128">
    <property type="entry name" value="Rev_trsase/Diguanyl_cyclase"/>
</dbReference>
<keyword evidence="4" id="KW-0378">Hydrolase</keyword>
<dbReference type="Gene3D" id="3.20.20.450">
    <property type="entry name" value="EAL domain"/>
    <property type="match status" value="1"/>
</dbReference>
<keyword evidence="5" id="KW-1185">Reference proteome</keyword>
<dbReference type="SUPFAM" id="SSF141868">
    <property type="entry name" value="EAL domain-like"/>
    <property type="match status" value="1"/>
</dbReference>
<dbReference type="SMART" id="SM00052">
    <property type="entry name" value="EAL"/>
    <property type="match status" value="1"/>
</dbReference>
<comment type="caution">
    <text evidence="4">The sequence shown here is derived from an EMBL/GenBank/DDBJ whole genome shotgun (WGS) entry which is preliminary data.</text>
</comment>
<evidence type="ECO:0000256" key="1">
    <source>
        <dbReference type="SAM" id="Phobius"/>
    </source>
</evidence>
<feature type="domain" description="EAL" evidence="2">
    <location>
        <begin position="528"/>
        <end position="783"/>
    </location>
</feature>
<dbReference type="SUPFAM" id="SSF55073">
    <property type="entry name" value="Nucleotide cyclase"/>
    <property type="match status" value="1"/>
</dbReference>
<evidence type="ECO:0000259" key="3">
    <source>
        <dbReference type="PROSITE" id="PS50887"/>
    </source>
</evidence>
<dbReference type="PROSITE" id="PS50883">
    <property type="entry name" value="EAL"/>
    <property type="match status" value="1"/>
</dbReference>
<dbReference type="Pfam" id="PF00990">
    <property type="entry name" value="GGDEF"/>
    <property type="match status" value="1"/>
</dbReference>
<dbReference type="AlphaFoldDB" id="A0A080M3L1"/>
<evidence type="ECO:0000313" key="4">
    <source>
        <dbReference type="EMBL" id="KFB75636.1"/>
    </source>
</evidence>
<dbReference type="EMBL" id="JDST02000079">
    <property type="protein sequence ID" value="KFB75636.1"/>
    <property type="molecule type" value="Genomic_DNA"/>
</dbReference>
<dbReference type="Gene3D" id="3.30.450.20">
    <property type="entry name" value="PAS domain"/>
    <property type="match status" value="2"/>
</dbReference>
<sequence>MHFRPARAVTVIVILANLFVCSLVGVSLHASYAQYHDRAAITSRNTNRLVAQTIEDEIRRIDFGLRVVADEYTRQSAVGRIDPATLTDFLRRQLERLLVSGGLRIADQEGKVVFSSDKALPGGISITDRDYFVTLRDNPSHELAISRPLIGKISNQWVLIFARRLSAADGSFAGVVLAPVATEWFERKFSRLDVGPNGTVVFRGNASRDFDMLGRLPPAAPAGYMGQTKVSSQFRATITANPREGTYEAFAGADNVRRVFSYQAVGDYPLITLVGLSTDDFLAEWWREFGKLAALAAAFAVLSILGAILIVRALRARAQAFDEVNSLNEVLAAQIAEKDLAWRERRAAEEQIDFIALHDSLTGLPNPQLAEERFRHAVAYAEREHSKVALIFIDLDDFKSINDSLGHRIGDGMIRELAQRLYERIRETDTLCRRSGDEFIAVLGDLADADASAPVLVKLAESLQNPITIGDYELNVTASMGVAIYPEDGRDFETLLKKAENAMYRAKESGRNTYRFFDARMNIEVVEQLTLRNDLRHAPARNELVLHYQPLVDIRRGRLIGVEALIRWNHPGHGMLPPTKFIPLAEESGLIVPISEWVLREACCQAAAWAKDPMLADIVVAVNLSAVHFKRGNLEQSVIAALEESALPAERLELELTESMLISDSEAILHTIRQLKQIGVKLSIDDFGTGYSSLAYLKRFEVDKLKIDQTFVRDLPGDMEDAAIVRAIIQMAASLGLSTIAEGVETEAVFELLKEFGCDEAQGYWLARPMLAAQLPEFARRFARGNR</sequence>
<dbReference type="GO" id="GO:0071111">
    <property type="term" value="F:cyclic-guanylate-specific phosphodiesterase activity"/>
    <property type="evidence" value="ECO:0007669"/>
    <property type="project" value="UniProtKB-EC"/>
</dbReference>
<dbReference type="PANTHER" id="PTHR44757">
    <property type="entry name" value="DIGUANYLATE CYCLASE DGCP"/>
    <property type="match status" value="1"/>
</dbReference>
<accession>A0A080M3L1</accession>
<protein>
    <submittedName>
        <fullName evidence="4">Cyclic di-GMP phosphodiesterase Gmr</fullName>
        <ecNumber evidence="4">3.1.4.52</ecNumber>
    </submittedName>
</protein>
<dbReference type="CDD" id="cd12914">
    <property type="entry name" value="PDC1_DGC_like"/>
    <property type="match status" value="1"/>
</dbReference>
<dbReference type="FunFam" id="3.20.20.450:FF:000001">
    <property type="entry name" value="Cyclic di-GMP phosphodiesterase yahA"/>
    <property type="match status" value="1"/>
</dbReference>
<dbReference type="CDD" id="cd01948">
    <property type="entry name" value="EAL"/>
    <property type="match status" value="1"/>
</dbReference>
<keyword evidence="1" id="KW-1133">Transmembrane helix</keyword>
<dbReference type="PROSITE" id="PS50887">
    <property type="entry name" value="GGDEF"/>
    <property type="match status" value="1"/>
</dbReference>
<dbReference type="Pfam" id="PF00563">
    <property type="entry name" value="EAL"/>
    <property type="match status" value="1"/>
</dbReference>
<feature type="domain" description="GGDEF" evidence="3">
    <location>
        <begin position="386"/>
        <end position="519"/>
    </location>
</feature>
<dbReference type="CDD" id="cd12915">
    <property type="entry name" value="PDC2_DGC_like"/>
    <property type="match status" value="1"/>
</dbReference>
<dbReference type="InterPro" id="IPR035919">
    <property type="entry name" value="EAL_sf"/>
</dbReference>
<reference evidence="4" key="1">
    <citation type="submission" date="2014-02" db="EMBL/GenBank/DDBJ databases">
        <title>Expanding our view of genomic diversity in Candidatus Accumulibacter clades.</title>
        <authorList>
            <person name="Skennerton C.T."/>
            <person name="Barr J.J."/>
            <person name="Slater F.R."/>
            <person name="Bond P.L."/>
            <person name="Tyson G.W."/>
        </authorList>
    </citation>
    <scope>NUCLEOTIDE SEQUENCE [LARGE SCALE GENOMIC DNA]</scope>
</reference>
<organism evidence="4 5">
    <name type="scientific">Candidatus Accumulibacter cognatus</name>
    <dbReference type="NCBI Taxonomy" id="2954383"/>
    <lineage>
        <taxon>Bacteria</taxon>
        <taxon>Pseudomonadati</taxon>
        <taxon>Pseudomonadota</taxon>
        <taxon>Betaproteobacteria</taxon>
        <taxon>Candidatus Accumulibacter</taxon>
    </lineage>
</organism>
<dbReference type="CDD" id="cd01949">
    <property type="entry name" value="GGDEF"/>
    <property type="match status" value="1"/>
</dbReference>
<feature type="transmembrane region" description="Helical" evidence="1">
    <location>
        <begin position="292"/>
        <end position="314"/>
    </location>
</feature>
<dbReference type="Gene3D" id="3.30.70.270">
    <property type="match status" value="1"/>
</dbReference>
<dbReference type="STRING" id="1453999.AW06_003308"/>
<dbReference type="NCBIfam" id="TIGR00254">
    <property type="entry name" value="GGDEF"/>
    <property type="match status" value="1"/>
</dbReference>
<dbReference type="InterPro" id="IPR052155">
    <property type="entry name" value="Biofilm_reg_signaling"/>
</dbReference>
<keyword evidence="1" id="KW-0472">Membrane</keyword>
<dbReference type="RefSeq" id="WP_273704749.1">
    <property type="nucleotide sequence ID" value="NZ_JDST02000079.1"/>
</dbReference>
<dbReference type="InterPro" id="IPR001633">
    <property type="entry name" value="EAL_dom"/>
</dbReference>
<dbReference type="SMART" id="SM00267">
    <property type="entry name" value="GGDEF"/>
    <property type="match status" value="1"/>
</dbReference>
<gene>
    <name evidence="4" type="primary">gmr_15</name>
    <name evidence="4" type="ORF">AW06_003308</name>
</gene>
<evidence type="ECO:0000259" key="2">
    <source>
        <dbReference type="PROSITE" id="PS50883"/>
    </source>
</evidence>
<feature type="transmembrane region" description="Helical" evidence="1">
    <location>
        <begin position="6"/>
        <end position="28"/>
    </location>
</feature>
<proteinExistence type="predicted"/>
<dbReference type="Proteomes" id="UP000021315">
    <property type="component" value="Unassembled WGS sequence"/>
</dbReference>
<dbReference type="InterPro" id="IPR000160">
    <property type="entry name" value="GGDEF_dom"/>
</dbReference>
<name>A0A080M3L1_9PROT</name>
<dbReference type="PANTHER" id="PTHR44757:SF2">
    <property type="entry name" value="BIOFILM ARCHITECTURE MAINTENANCE PROTEIN MBAA"/>
    <property type="match status" value="1"/>
</dbReference>
<dbReference type="InterPro" id="IPR029787">
    <property type="entry name" value="Nucleotide_cyclase"/>
</dbReference>
<keyword evidence="1" id="KW-0812">Transmembrane</keyword>